<protein>
    <submittedName>
        <fullName evidence="1">Uncharacterized protein</fullName>
    </submittedName>
</protein>
<gene>
    <name evidence="1" type="ORF">DEO72_LG2g3185</name>
</gene>
<dbReference type="EMBL" id="CP039346">
    <property type="protein sequence ID" value="QCD82844.1"/>
    <property type="molecule type" value="Genomic_DNA"/>
</dbReference>
<keyword evidence="2" id="KW-1185">Reference proteome</keyword>
<proteinExistence type="predicted"/>
<evidence type="ECO:0000313" key="1">
    <source>
        <dbReference type="EMBL" id="QCD82844.1"/>
    </source>
</evidence>
<accession>A0A4D6L316</accession>
<dbReference type="AlphaFoldDB" id="A0A4D6L316"/>
<evidence type="ECO:0000313" key="2">
    <source>
        <dbReference type="Proteomes" id="UP000501690"/>
    </source>
</evidence>
<sequence>MAAAAGATASSSDHHTSRILHHLPHASNHLRCNEQQPSSTFEHIHELARVSSSFCNSNNNSATSHGNHSPQVCSRNTVSHHLYAEPLFVIHTFTLQHHVAPLTREQTRSTTIIFYAQL</sequence>
<dbReference type="Proteomes" id="UP000501690">
    <property type="component" value="Linkage Group LG2"/>
</dbReference>
<organism evidence="1 2">
    <name type="scientific">Vigna unguiculata</name>
    <name type="common">Cowpea</name>
    <dbReference type="NCBI Taxonomy" id="3917"/>
    <lineage>
        <taxon>Eukaryota</taxon>
        <taxon>Viridiplantae</taxon>
        <taxon>Streptophyta</taxon>
        <taxon>Embryophyta</taxon>
        <taxon>Tracheophyta</taxon>
        <taxon>Spermatophyta</taxon>
        <taxon>Magnoliopsida</taxon>
        <taxon>eudicotyledons</taxon>
        <taxon>Gunneridae</taxon>
        <taxon>Pentapetalae</taxon>
        <taxon>rosids</taxon>
        <taxon>fabids</taxon>
        <taxon>Fabales</taxon>
        <taxon>Fabaceae</taxon>
        <taxon>Papilionoideae</taxon>
        <taxon>50 kb inversion clade</taxon>
        <taxon>NPAAA clade</taxon>
        <taxon>indigoferoid/millettioid clade</taxon>
        <taxon>Phaseoleae</taxon>
        <taxon>Vigna</taxon>
    </lineage>
</organism>
<reference evidence="1 2" key="1">
    <citation type="submission" date="2019-04" db="EMBL/GenBank/DDBJ databases">
        <title>An improved genome assembly and genetic linkage map for asparagus bean, Vigna unguiculata ssp. sesquipedialis.</title>
        <authorList>
            <person name="Xia Q."/>
            <person name="Zhang R."/>
            <person name="Dong Y."/>
        </authorList>
    </citation>
    <scope>NUCLEOTIDE SEQUENCE [LARGE SCALE GENOMIC DNA]</scope>
    <source>
        <tissue evidence="1">Leaf</tissue>
    </source>
</reference>
<name>A0A4D6L316_VIGUN</name>